<dbReference type="PRINTS" id="PR00059">
    <property type="entry name" value="RIBOSOMALL6"/>
</dbReference>
<dbReference type="PROSITE" id="PS00525">
    <property type="entry name" value="RIBOSOMAL_L6_1"/>
    <property type="match status" value="1"/>
</dbReference>
<organism evidence="8 9">
    <name type="scientific">Hyalomma marginatum</name>
    <dbReference type="NCBI Taxonomy" id="34627"/>
    <lineage>
        <taxon>Eukaryota</taxon>
        <taxon>Metazoa</taxon>
        <taxon>Ecdysozoa</taxon>
        <taxon>Arthropoda</taxon>
        <taxon>Chelicerata</taxon>
        <taxon>Arachnida</taxon>
        <taxon>Acari</taxon>
        <taxon>Parasitiformes</taxon>
        <taxon>Ixodida</taxon>
        <taxon>Ixodoidea</taxon>
        <taxon>Ixodidae</taxon>
        <taxon>Hyalomminae</taxon>
        <taxon>Hyalomma</taxon>
    </lineage>
</organism>
<evidence type="ECO:0000256" key="6">
    <source>
        <dbReference type="RuleBase" id="RU003869"/>
    </source>
</evidence>
<dbReference type="PANTHER" id="PTHR11655:SF14">
    <property type="entry name" value="LARGE RIBOSOMAL SUBUNIT PROTEIN UL6M"/>
    <property type="match status" value="1"/>
</dbReference>
<reference evidence="8" key="1">
    <citation type="submission" date="2021-06" db="EMBL/GenBank/DDBJ databases">
        <authorList>
            <person name="Nardi T."/>
            <person name="Nardi T."/>
        </authorList>
    </citation>
    <scope>NUCLEOTIDE SEQUENCE</scope>
</reference>
<evidence type="ECO:0000256" key="5">
    <source>
        <dbReference type="ARBA" id="ARBA00035349"/>
    </source>
</evidence>
<dbReference type="SUPFAM" id="SSF56053">
    <property type="entry name" value="Ribosomal protein L6"/>
    <property type="match status" value="2"/>
</dbReference>
<dbReference type="GO" id="GO:0019843">
    <property type="term" value="F:rRNA binding"/>
    <property type="evidence" value="ECO:0007669"/>
    <property type="project" value="InterPro"/>
</dbReference>
<dbReference type="GO" id="GO:0003735">
    <property type="term" value="F:structural constituent of ribosome"/>
    <property type="evidence" value="ECO:0007669"/>
    <property type="project" value="InterPro"/>
</dbReference>
<sequence length="178" mass="19800">MSRIGKLPITVDSSVQVMLKDNHLKVQGKNGALEKVFAKEVNLSFADGKITVQPIDKNNMRARAMWGLSRTLIANMVKGVHEGWTERLEMTGIGYKATVSNGILVLSLGYSHDIMYAFPKGIEIKCEKPTSISISGADKQLVGQVAAEIRQLRKPEPYKGKGIRYATETIRRKENKKK</sequence>
<dbReference type="FunFam" id="3.90.930.12:FF:000001">
    <property type="entry name" value="50S ribosomal protein L6"/>
    <property type="match status" value="1"/>
</dbReference>
<dbReference type="AlphaFoldDB" id="A0A8S4C1N2"/>
<evidence type="ECO:0000313" key="8">
    <source>
        <dbReference type="EMBL" id="CAG7590061.1"/>
    </source>
</evidence>
<dbReference type="EMBL" id="CAJVAF010000082">
    <property type="protein sequence ID" value="CAG7590061.1"/>
    <property type="molecule type" value="Genomic_DNA"/>
</dbReference>
<gene>
    <name evidence="8" type="ORF">MHYMCMPASI_00238</name>
</gene>
<dbReference type="Pfam" id="PF00347">
    <property type="entry name" value="Ribosomal_L6"/>
    <property type="match status" value="2"/>
</dbReference>
<dbReference type="InterPro" id="IPR019906">
    <property type="entry name" value="Ribosomal_uL6_bac-type"/>
</dbReference>
<keyword evidence="9" id="KW-1185">Reference proteome</keyword>
<dbReference type="HAMAP" id="MF_01365_B">
    <property type="entry name" value="Ribosomal_uL6_B"/>
    <property type="match status" value="1"/>
</dbReference>
<name>A0A8S4C1N2_9ACAR</name>
<dbReference type="GO" id="GO:0022625">
    <property type="term" value="C:cytosolic large ribosomal subunit"/>
    <property type="evidence" value="ECO:0007669"/>
    <property type="project" value="TreeGrafter"/>
</dbReference>
<dbReference type="PANTHER" id="PTHR11655">
    <property type="entry name" value="60S/50S RIBOSOMAL PROTEIN L6/L9"/>
    <property type="match status" value="1"/>
</dbReference>
<accession>A0A8S4C1N2</accession>
<dbReference type="InterPro" id="IPR020040">
    <property type="entry name" value="Ribosomal_uL6_a/b-dom"/>
</dbReference>
<dbReference type="InterPro" id="IPR002358">
    <property type="entry name" value="Ribosomal_uL6_CS"/>
</dbReference>
<dbReference type="GO" id="GO:0002181">
    <property type="term" value="P:cytoplasmic translation"/>
    <property type="evidence" value="ECO:0007669"/>
    <property type="project" value="TreeGrafter"/>
</dbReference>
<proteinExistence type="inferred from homology"/>
<dbReference type="Gene3D" id="3.90.930.12">
    <property type="entry name" value="Ribosomal protein L6, alpha-beta domain"/>
    <property type="match status" value="2"/>
</dbReference>
<evidence type="ECO:0000256" key="3">
    <source>
        <dbReference type="ARBA" id="ARBA00023274"/>
    </source>
</evidence>
<feature type="domain" description="Large ribosomal subunit protein uL6 alpha-beta" evidence="7">
    <location>
        <begin position="92"/>
        <end position="165"/>
    </location>
</feature>
<evidence type="ECO:0000259" key="7">
    <source>
        <dbReference type="Pfam" id="PF00347"/>
    </source>
</evidence>
<keyword evidence="2 6" id="KW-0689">Ribosomal protein</keyword>
<keyword evidence="3 6" id="KW-0687">Ribonucleoprotein</keyword>
<comment type="caution">
    <text evidence="8">The sequence shown here is derived from an EMBL/GenBank/DDBJ whole genome shotgun (WGS) entry which is preliminary data.</text>
</comment>
<dbReference type="PIRSF" id="PIRSF002162">
    <property type="entry name" value="Ribosomal_L6"/>
    <property type="match status" value="1"/>
</dbReference>
<dbReference type="Proteomes" id="UP000837675">
    <property type="component" value="Unassembled WGS sequence"/>
</dbReference>
<dbReference type="NCBIfam" id="TIGR03654">
    <property type="entry name" value="L6_bact"/>
    <property type="match status" value="1"/>
</dbReference>
<evidence type="ECO:0000256" key="2">
    <source>
        <dbReference type="ARBA" id="ARBA00022980"/>
    </source>
</evidence>
<evidence type="ECO:0000256" key="4">
    <source>
        <dbReference type="ARBA" id="ARBA00035246"/>
    </source>
</evidence>
<evidence type="ECO:0000313" key="9">
    <source>
        <dbReference type="Proteomes" id="UP000837675"/>
    </source>
</evidence>
<evidence type="ECO:0000256" key="1">
    <source>
        <dbReference type="ARBA" id="ARBA00009356"/>
    </source>
</evidence>
<feature type="domain" description="Large ribosomal subunit protein uL6 alpha-beta" evidence="7">
    <location>
        <begin position="14"/>
        <end position="83"/>
    </location>
</feature>
<protein>
    <recommendedName>
        <fullName evidence="4">Large ribosomal subunit protein uL6</fullName>
    </recommendedName>
    <alternativeName>
        <fullName evidence="5">60S ribosomal protein L9</fullName>
    </alternativeName>
</protein>
<comment type="similarity">
    <text evidence="1 6">Belongs to the universal ribosomal protein uL6 family.</text>
</comment>
<dbReference type="InterPro" id="IPR000702">
    <property type="entry name" value="Ribosomal_uL6-like"/>
</dbReference>
<dbReference type="InterPro" id="IPR036789">
    <property type="entry name" value="Ribosomal_uL6-like_a/b-dom_sf"/>
</dbReference>